<feature type="region of interest" description="Disordered" evidence="1">
    <location>
        <begin position="88"/>
        <end position="107"/>
    </location>
</feature>
<evidence type="ECO:0000313" key="2">
    <source>
        <dbReference type="EMBL" id="MBL0404256.1"/>
    </source>
</evidence>
<protein>
    <submittedName>
        <fullName evidence="2">Uncharacterized protein</fullName>
    </submittedName>
</protein>
<evidence type="ECO:0000256" key="1">
    <source>
        <dbReference type="SAM" id="MobiDB-lite"/>
    </source>
</evidence>
<proteinExistence type="predicted"/>
<keyword evidence="3" id="KW-1185">Reference proteome</keyword>
<organism evidence="2 3">
    <name type="scientific">Microvirga aerilata</name>
    <dbReference type="NCBI Taxonomy" id="670292"/>
    <lineage>
        <taxon>Bacteria</taxon>
        <taxon>Pseudomonadati</taxon>
        <taxon>Pseudomonadota</taxon>
        <taxon>Alphaproteobacteria</taxon>
        <taxon>Hyphomicrobiales</taxon>
        <taxon>Methylobacteriaceae</taxon>
        <taxon>Microvirga</taxon>
    </lineage>
</organism>
<dbReference type="EMBL" id="JAEQMY010000011">
    <property type="protein sequence ID" value="MBL0404256.1"/>
    <property type="molecule type" value="Genomic_DNA"/>
</dbReference>
<dbReference type="AlphaFoldDB" id="A0A936Z706"/>
<name>A0A936Z706_9HYPH</name>
<comment type="caution">
    <text evidence="2">The sequence shown here is derived from an EMBL/GenBank/DDBJ whole genome shotgun (WGS) entry which is preliminary data.</text>
</comment>
<accession>A0A936Z706</accession>
<dbReference type="Proteomes" id="UP000605848">
    <property type="component" value="Unassembled WGS sequence"/>
</dbReference>
<sequence>MTMIHALAVADPILRECAYNLFRNKQRPKLFCAVPEDRPVPGFIDVDAWAFERVLRSQDVAPSGFQDRAARAGVRYNGFYLFQATTREGSAEPSAPRLRAEAPELCS</sequence>
<reference evidence="2" key="1">
    <citation type="submission" date="2021-01" db="EMBL/GenBank/DDBJ databases">
        <title>Microvirga sp.</title>
        <authorList>
            <person name="Kim M.K."/>
        </authorList>
    </citation>
    <scope>NUCLEOTIDE SEQUENCE</scope>
    <source>
        <strain evidence="2">5420S-16</strain>
    </source>
</reference>
<feature type="compositionally biased region" description="Basic and acidic residues" evidence="1">
    <location>
        <begin position="98"/>
        <end position="107"/>
    </location>
</feature>
<gene>
    <name evidence="2" type="ORF">JKG68_09780</name>
</gene>
<evidence type="ECO:0000313" key="3">
    <source>
        <dbReference type="Proteomes" id="UP000605848"/>
    </source>
</evidence>
<dbReference type="RefSeq" id="WP_202058756.1">
    <property type="nucleotide sequence ID" value="NZ_JAEQMY010000011.1"/>
</dbReference>